<dbReference type="PROSITE" id="PS01012">
    <property type="entry name" value="FOLYLPOLYGLU_SYNT_2"/>
    <property type="match status" value="1"/>
</dbReference>
<evidence type="ECO:0000256" key="14">
    <source>
        <dbReference type="ARBA" id="ARBA00022723"/>
    </source>
</evidence>
<evidence type="ECO:0000256" key="9">
    <source>
        <dbReference type="ARBA" id="ARBA00018660"/>
    </source>
</evidence>
<dbReference type="NCBIfam" id="TIGR00195">
    <property type="entry name" value="exoDNase_III"/>
    <property type="match status" value="1"/>
</dbReference>
<dbReference type="InterPro" id="IPR004808">
    <property type="entry name" value="AP_endonuc_1"/>
</dbReference>
<evidence type="ECO:0000256" key="25">
    <source>
        <dbReference type="PIRSR" id="PIRSR604808-3"/>
    </source>
</evidence>
<dbReference type="InterPro" id="IPR018109">
    <property type="entry name" value="Folylpolyglutamate_synth_CS"/>
</dbReference>
<dbReference type="InterPro" id="IPR003034">
    <property type="entry name" value="SAP_dom"/>
</dbReference>
<feature type="binding site" evidence="24">
    <location>
        <position position="1571"/>
    </location>
    <ligand>
        <name>Mg(2+)</name>
        <dbReference type="ChEBI" id="CHEBI:18420"/>
        <label>1</label>
    </ligand>
</feature>
<keyword evidence="18 24" id="KW-0460">Magnesium</keyword>
<evidence type="ECO:0000256" key="11">
    <source>
        <dbReference type="ARBA" id="ARBA00022598"/>
    </source>
</evidence>
<organism evidence="27 28">
    <name type="scientific">Populus alba x Populus x berolinensis</name>
    <dbReference type="NCBI Taxonomy" id="444605"/>
    <lineage>
        <taxon>Eukaryota</taxon>
        <taxon>Viridiplantae</taxon>
        <taxon>Streptophyta</taxon>
        <taxon>Embryophyta</taxon>
        <taxon>Tracheophyta</taxon>
        <taxon>Spermatophyta</taxon>
        <taxon>Magnoliopsida</taxon>
        <taxon>eudicotyledons</taxon>
        <taxon>Gunneridae</taxon>
        <taxon>Pentapetalae</taxon>
        <taxon>rosids</taxon>
        <taxon>fabids</taxon>
        <taxon>Malpighiales</taxon>
        <taxon>Salicaceae</taxon>
        <taxon>Saliceae</taxon>
        <taxon>Populus</taxon>
    </lineage>
</organism>
<dbReference type="InterPro" id="IPR008166">
    <property type="entry name" value="Glyco_transf_92"/>
</dbReference>
<dbReference type="GO" id="GO:0005524">
    <property type="term" value="F:ATP binding"/>
    <property type="evidence" value="ECO:0007669"/>
    <property type="project" value="UniProtKB-KW"/>
</dbReference>
<dbReference type="GO" id="GO:0016787">
    <property type="term" value="F:hydrolase activity"/>
    <property type="evidence" value="ECO:0007669"/>
    <property type="project" value="UniProtKB-KW"/>
</dbReference>
<evidence type="ECO:0000256" key="12">
    <source>
        <dbReference type="ARBA" id="ARBA00022676"/>
    </source>
</evidence>
<comment type="pathway">
    <text evidence="4">Cofactor biosynthesis; tetrahydrofolylpolyglutamate biosynthesis.</text>
</comment>
<dbReference type="PROSITE" id="PS00727">
    <property type="entry name" value="AP_NUCLEASE_F1_2"/>
    <property type="match status" value="1"/>
</dbReference>
<feature type="site" description="Important for catalytic activity" evidence="25">
    <location>
        <position position="1546"/>
    </location>
</feature>
<dbReference type="InterPro" id="IPR036565">
    <property type="entry name" value="Mur-like_cat_sf"/>
</dbReference>
<protein>
    <recommendedName>
        <fullName evidence="9">Folylpolyglutamate synthase</fullName>
        <ecNumber evidence="8">6.3.2.17</ecNumber>
    </recommendedName>
    <alternativeName>
        <fullName evidence="21">Folylpoly-gamma-glutamate synthetase</fullName>
    </alternativeName>
    <alternativeName>
        <fullName evidence="20">Tetrahydrofolylpolyglutamate synthase</fullName>
    </alternativeName>
</protein>
<dbReference type="EMBL" id="JAQIZT010000016">
    <property type="protein sequence ID" value="KAJ6967972.1"/>
    <property type="molecule type" value="Genomic_DNA"/>
</dbReference>
<dbReference type="InterPro" id="IPR044224">
    <property type="entry name" value="KOBITO1-like"/>
</dbReference>
<dbReference type="FunFam" id="3.60.10.10:FF:000041">
    <property type="entry name" value="DNA-(apurinic or apyrimidinic site) lyase"/>
    <property type="match status" value="1"/>
</dbReference>
<dbReference type="PROSITE" id="PS50800">
    <property type="entry name" value="SAP"/>
    <property type="match status" value="1"/>
</dbReference>
<evidence type="ECO:0000313" key="27">
    <source>
        <dbReference type="EMBL" id="KAJ6967972.1"/>
    </source>
</evidence>
<feature type="active site" evidence="23">
    <location>
        <position position="1434"/>
    </location>
</feature>
<comment type="subcellular location">
    <subcellularLocation>
        <location evidence="3">Membrane</location>
    </subcellularLocation>
</comment>
<name>A0AAD6PU79_9ROSI</name>
<feature type="site" description="Transition state stabilizer" evidence="25">
    <location>
        <position position="1476"/>
    </location>
</feature>
<dbReference type="Pfam" id="PF02037">
    <property type="entry name" value="SAP"/>
    <property type="match status" value="1"/>
</dbReference>
<dbReference type="GO" id="GO:0006730">
    <property type="term" value="P:one-carbon metabolic process"/>
    <property type="evidence" value="ECO:0007669"/>
    <property type="project" value="UniProtKB-KW"/>
</dbReference>
<dbReference type="InterPro" id="IPR001645">
    <property type="entry name" value="Folylpolyglutamate_synth"/>
</dbReference>
<evidence type="ECO:0000259" key="26">
    <source>
        <dbReference type="PROSITE" id="PS50800"/>
    </source>
</evidence>
<dbReference type="NCBIfam" id="TIGR00633">
    <property type="entry name" value="xth"/>
    <property type="match status" value="1"/>
</dbReference>
<feature type="active site" description="Proton acceptor" evidence="23">
    <location>
        <position position="1572"/>
    </location>
</feature>
<dbReference type="GO" id="GO:0004326">
    <property type="term" value="F:tetrahydrofolylpolyglutamate synthase activity"/>
    <property type="evidence" value="ECO:0007669"/>
    <property type="project" value="UniProtKB-EC"/>
</dbReference>
<evidence type="ECO:0000256" key="13">
    <source>
        <dbReference type="ARBA" id="ARBA00022679"/>
    </source>
</evidence>
<dbReference type="FunFam" id="3.40.1190.10:FF:000017">
    <property type="entry name" value="Folylpolyglutamate synthase"/>
    <property type="match status" value="1"/>
</dbReference>
<evidence type="ECO:0000256" key="17">
    <source>
        <dbReference type="ARBA" id="ARBA00022840"/>
    </source>
</evidence>
<feature type="binding site" evidence="24">
    <location>
        <position position="1572"/>
    </location>
    <ligand>
        <name>Mg(2+)</name>
        <dbReference type="ChEBI" id="CHEBI:18420"/>
        <label>1</label>
    </ligand>
</feature>
<dbReference type="GO" id="GO:0016757">
    <property type="term" value="F:glycosyltransferase activity"/>
    <property type="evidence" value="ECO:0007669"/>
    <property type="project" value="UniProtKB-KW"/>
</dbReference>
<dbReference type="Pfam" id="PF01697">
    <property type="entry name" value="Glyco_transf_92"/>
    <property type="match status" value="1"/>
</dbReference>
<keyword evidence="19" id="KW-0472">Membrane</keyword>
<dbReference type="PANTHER" id="PTHR46701">
    <property type="entry name" value="GLYCOSYLTRANSFERASE-LIKE KOBITO 1"/>
    <property type="match status" value="1"/>
</dbReference>
<dbReference type="PROSITE" id="PS00728">
    <property type="entry name" value="AP_NUCLEASE_F1_3"/>
    <property type="match status" value="1"/>
</dbReference>
<dbReference type="Pfam" id="PF03372">
    <property type="entry name" value="Exo_endo_phos"/>
    <property type="match status" value="1"/>
</dbReference>
<dbReference type="Gene3D" id="1.10.720.30">
    <property type="entry name" value="SAP domain"/>
    <property type="match status" value="1"/>
</dbReference>
<dbReference type="InterPro" id="IPR020848">
    <property type="entry name" value="AP_endonuclease_F1_CS"/>
</dbReference>
<dbReference type="FunFam" id="3.90.190.20:FF:000011">
    <property type="entry name" value="Folylpolyglutamate synthase"/>
    <property type="match status" value="1"/>
</dbReference>
<dbReference type="PROSITE" id="PS51435">
    <property type="entry name" value="AP_NUCLEASE_F1_4"/>
    <property type="match status" value="1"/>
</dbReference>
<evidence type="ECO:0000256" key="21">
    <source>
        <dbReference type="ARBA" id="ARBA00030876"/>
    </source>
</evidence>
<dbReference type="GO" id="GO:0006281">
    <property type="term" value="P:DNA repair"/>
    <property type="evidence" value="ECO:0007669"/>
    <property type="project" value="InterPro"/>
</dbReference>
<dbReference type="InterPro" id="IPR036691">
    <property type="entry name" value="Endo/exonu/phosph_ase_sf"/>
</dbReference>
<dbReference type="Proteomes" id="UP001164929">
    <property type="component" value="Chromosome 16"/>
</dbReference>
<comment type="catalytic activity">
    <reaction evidence="22">
        <text>(6S)-5,6,7,8-tetrahydrofolyl-(gamma-L-Glu)(n) + L-glutamate + ATP = (6S)-5,6,7,8-tetrahydrofolyl-(gamma-L-Glu)(n+1) + ADP + phosphate + H(+)</text>
        <dbReference type="Rhea" id="RHEA:10580"/>
        <dbReference type="Rhea" id="RHEA-COMP:14738"/>
        <dbReference type="Rhea" id="RHEA-COMP:14740"/>
        <dbReference type="ChEBI" id="CHEBI:15378"/>
        <dbReference type="ChEBI" id="CHEBI:29985"/>
        <dbReference type="ChEBI" id="CHEBI:30616"/>
        <dbReference type="ChEBI" id="CHEBI:43474"/>
        <dbReference type="ChEBI" id="CHEBI:141005"/>
        <dbReference type="ChEBI" id="CHEBI:456216"/>
        <dbReference type="EC" id="6.3.2.17"/>
    </reaction>
</comment>
<evidence type="ECO:0000313" key="28">
    <source>
        <dbReference type="Proteomes" id="UP001164929"/>
    </source>
</evidence>
<dbReference type="InterPro" id="IPR005135">
    <property type="entry name" value="Endo/exonuclease/phosphatase"/>
</dbReference>
<keyword evidence="24" id="KW-0464">Manganese</keyword>
<accession>A0AAD6PU79</accession>
<dbReference type="Gene3D" id="3.60.10.10">
    <property type="entry name" value="Endonuclease/exonuclease/phosphatase"/>
    <property type="match status" value="1"/>
</dbReference>
<evidence type="ECO:0000256" key="15">
    <source>
        <dbReference type="ARBA" id="ARBA00022741"/>
    </source>
</evidence>
<feature type="domain" description="SAP" evidence="26">
    <location>
        <begin position="1235"/>
        <end position="1269"/>
    </location>
</feature>
<sequence>MASFPRLMFPALIHTITHLKGGIFGVPLFHKRESQFSIRTPWGLSFPPAYVDTYSLSRRRKIYSQEKGFRYQSMEKPESDVAIIDYLQDVPLSDSYEAALEALSSLIRQQKRGDQKTIGGKYGKLDRMQMYLKILDLEERVAGLKIIHVAGTKGKGSTCTFCEAILRESGFRTGLFTSPHLIDVRERFRINGVDISEVKFLLYFWNCWNQLKEHETEDLPMPPLFQFLTVLAFKIFVCEQVDVSIIEVGLGGRNDSTNVIEKPVVCGITSLGMDHTETLGNTIGQIASHKAGIFKHQIPAFTVLQVSEAMDVLQENARELMVPLKVVEPLDSKALNGLKLSLSGDHQFSNAGLAVSLCRSWLQRTGNCEKLFQKDNGEANLPEAFLRGLSTAHISGRAQIVHDSSSSSSHVSSEVAETSGDLIFYLDGAHSPESIEACAKWFSVAVKGNNQSPSLVLSSSHNIENINVVRKNGHVQHEKCNIQEFNKISKKILLFNCMEVRDPQILLPGLVSTCASSGTFFSKAIFVPSISTYNKVTSGTSVIPSDISSKDLSWQFSLQRLWERIVHGIDTDLLEKSTKMDGAETSPHREFLYEDASNCSPSNGYLACSAVIPSLPLTIKWLRDCVRENPSLRLQVPCLHDAIGSANGFQIKTTMHMSRPSIEGLPLLIHYGCRAPLVRGSGFESVFTLPTAFAFLLQWRGGLTDPITRWSPDHHEFPGMESTSGSIKDTVRNSGSGCTDLLGQSHSLSFPYFRDWKFGFGSDLKPKICITTSTSAGLEQTLPWIFYHKVMGVSTFFLFVEGKAASPTVSKVLETIPGVKVIYRTRELEEQQAKSRIWNETWLSSFFYKPCNYELFVKQSLNMEMAIVMAREAGMDWIIHLDTDELIHPAGAREYSLRQLLLDVPGNVDMESSVERDDIKEPFSEVSMFKKNYDHLPKDVYFGNYKEATRGNPNYFLTYGNGKSAARIQDHLRPNGAHRWHNYMKTPNEVKLDEAAVLHYTYPKFSDLTSRRDRCGCKPTKEDVKRCFMLEFDRAAFIIASTATEEEMLHWYRERIVWTDKALNLKLLRKGILTRIYAPMVIVQRLRETGVFTSVIASAQKVLSSVTNSSTAGVTSSSKIGHDGESKATARRVLQIPDNAAFSSAIPPLSPPGLEARPRSLKIGQLGSLRLRVMSSKRGVSSSTKSAAASIVDDKKDSKLKGMSGDCSENVLIEESCWQVQSVEFQSIKADPAKIEAMTVQELRATLRKFGVPAKGRKGDLVFALKHFMGKQIDEVSGFKQSKRRMKQSPVEDEIVKNDTEIVTTKRKLSVKTDDLVTLPQAEPWTVLSHKKPQKGWIPYNPRSMRPAPLTDGNSVKLMSWNEKDVDSIKQCLIDGYENSFWTCSNAKLGYSGTAIISRIKPLSVCYGLGIPDHDSEGRVVTAEFDSFYLVNTYVPNSGDGLKRLSYRITQWDPSLSNYMKELEKSKPVILTGDLNCAHQEIDIYNPAGNKRSAGFTEEERQSFGSNFLSKGLVDTFRKQHPNVVGYTYWVYRHGGRKTNKGWRLDYFLVSESIADNVHDSYIVPDVNGSDHCPIGLVLKV</sequence>
<feature type="binding site" evidence="24">
    <location>
        <position position="1474"/>
    </location>
    <ligand>
        <name>Mg(2+)</name>
        <dbReference type="ChEBI" id="CHEBI:18420"/>
        <label>1</label>
    </ligand>
</feature>
<dbReference type="GO" id="GO:0046872">
    <property type="term" value="F:metal ion binding"/>
    <property type="evidence" value="ECO:0007669"/>
    <property type="project" value="UniProtKB-KW"/>
</dbReference>
<dbReference type="GO" id="GO:0030244">
    <property type="term" value="P:cellulose biosynthetic process"/>
    <property type="evidence" value="ECO:0007669"/>
    <property type="project" value="InterPro"/>
</dbReference>
<comment type="similarity">
    <text evidence="5">Belongs to the DNA repair enzymes AP/ExoA family.</text>
</comment>
<dbReference type="SUPFAM" id="SSF53623">
    <property type="entry name" value="MurD-like peptide ligases, catalytic domain"/>
    <property type="match status" value="1"/>
</dbReference>
<evidence type="ECO:0000256" key="8">
    <source>
        <dbReference type="ARBA" id="ARBA00013025"/>
    </source>
</evidence>
<dbReference type="GO" id="GO:0009737">
    <property type="term" value="P:response to abscisic acid"/>
    <property type="evidence" value="ECO:0007669"/>
    <property type="project" value="InterPro"/>
</dbReference>
<dbReference type="PANTHER" id="PTHR46701:SF6">
    <property type="entry name" value="GLYCOSYLTRANSFERASE FAMILY 92 PROTEIN"/>
    <property type="match status" value="1"/>
</dbReference>
<evidence type="ECO:0000256" key="2">
    <source>
        <dbReference type="ARBA" id="ARBA00001944"/>
    </source>
</evidence>
<dbReference type="SUPFAM" id="SSF68906">
    <property type="entry name" value="SAP domain"/>
    <property type="match status" value="1"/>
</dbReference>
<comment type="cofactor">
    <cofactor evidence="24">
        <name>Mg(2+)</name>
        <dbReference type="ChEBI" id="CHEBI:18420"/>
    </cofactor>
    <cofactor evidence="24">
        <name>Mn(2+)</name>
        <dbReference type="ChEBI" id="CHEBI:29035"/>
    </cofactor>
    <text evidence="24">Probably binds two magnesium or manganese ions per subunit.</text>
</comment>
<evidence type="ECO:0000256" key="3">
    <source>
        <dbReference type="ARBA" id="ARBA00004370"/>
    </source>
</evidence>
<feature type="binding site" evidence="24">
    <location>
        <position position="1476"/>
    </location>
    <ligand>
        <name>Mg(2+)</name>
        <dbReference type="ChEBI" id="CHEBI:18420"/>
        <label>1</label>
    </ligand>
</feature>
<dbReference type="EC" id="6.3.2.17" evidence="8"/>
<dbReference type="InterPro" id="IPR036361">
    <property type="entry name" value="SAP_dom_sf"/>
</dbReference>
<evidence type="ECO:0000256" key="1">
    <source>
        <dbReference type="ARBA" id="ARBA00001936"/>
    </source>
</evidence>
<dbReference type="GO" id="GO:0016020">
    <property type="term" value="C:membrane"/>
    <property type="evidence" value="ECO:0007669"/>
    <property type="project" value="UniProtKB-SubCell"/>
</dbReference>
<evidence type="ECO:0000256" key="5">
    <source>
        <dbReference type="ARBA" id="ARBA00007092"/>
    </source>
</evidence>
<evidence type="ECO:0000256" key="6">
    <source>
        <dbReference type="ARBA" id="ARBA00007647"/>
    </source>
</evidence>
<evidence type="ECO:0000256" key="16">
    <source>
        <dbReference type="ARBA" id="ARBA00022801"/>
    </source>
</evidence>
<proteinExistence type="inferred from homology"/>
<evidence type="ECO:0000256" key="18">
    <source>
        <dbReference type="ARBA" id="ARBA00022842"/>
    </source>
</evidence>
<feature type="site" description="Interaction with DNA substrate" evidence="25">
    <location>
        <position position="1572"/>
    </location>
</feature>
<keyword evidence="15" id="KW-0547">Nucleotide-binding</keyword>
<reference evidence="27 28" key="1">
    <citation type="journal article" date="2023" name="Mol. Ecol. Resour.">
        <title>Chromosome-level genome assembly of a triploid poplar Populus alba 'Berolinensis'.</title>
        <authorList>
            <person name="Chen S."/>
            <person name="Yu Y."/>
            <person name="Wang X."/>
            <person name="Wang S."/>
            <person name="Zhang T."/>
            <person name="Zhou Y."/>
            <person name="He R."/>
            <person name="Meng N."/>
            <person name="Wang Y."/>
            <person name="Liu W."/>
            <person name="Liu Z."/>
            <person name="Liu J."/>
            <person name="Guo Q."/>
            <person name="Huang H."/>
            <person name="Sederoff R.R."/>
            <person name="Wang G."/>
            <person name="Qu G."/>
            <person name="Chen S."/>
        </authorList>
    </citation>
    <scope>NUCLEOTIDE SEQUENCE [LARGE SCALE GENOMIC DNA]</scope>
    <source>
        <strain evidence="27">SC-2020</strain>
    </source>
</reference>
<evidence type="ECO:0000256" key="7">
    <source>
        <dbReference type="ARBA" id="ARBA00008276"/>
    </source>
</evidence>
<comment type="caution">
    <text evidence="27">The sequence shown here is derived from an EMBL/GenBank/DDBJ whole genome shotgun (WGS) entry which is preliminary data.</text>
</comment>
<keyword evidence="10" id="KW-0554">One-carbon metabolism</keyword>
<keyword evidence="11" id="KW-0436">Ligase</keyword>
<dbReference type="SUPFAM" id="SSF56219">
    <property type="entry name" value="DNase I-like"/>
    <property type="match status" value="1"/>
</dbReference>
<keyword evidence="14 24" id="KW-0479">Metal-binding</keyword>
<evidence type="ECO:0000256" key="22">
    <source>
        <dbReference type="ARBA" id="ARBA00047493"/>
    </source>
</evidence>
<keyword evidence="17" id="KW-0067">ATP-binding</keyword>
<dbReference type="Gene3D" id="3.40.1190.10">
    <property type="entry name" value="Mur-like, catalytic domain"/>
    <property type="match status" value="1"/>
</dbReference>
<keyword evidence="12" id="KW-0328">Glycosyltransferase</keyword>
<comment type="cofactor">
    <cofactor evidence="1">
        <name>Mn(2+)</name>
        <dbReference type="ChEBI" id="CHEBI:29035"/>
    </cofactor>
</comment>
<gene>
    <name evidence="27" type="ORF">NC653_036034</name>
</gene>
<evidence type="ECO:0000256" key="10">
    <source>
        <dbReference type="ARBA" id="ARBA00022563"/>
    </source>
</evidence>
<keyword evidence="28" id="KW-1185">Reference proteome</keyword>
<comment type="similarity">
    <text evidence="7">Belongs to the folylpolyglutamate synthase family.</text>
</comment>
<dbReference type="CDD" id="cd09087">
    <property type="entry name" value="Ape1-like_AP-endo"/>
    <property type="match status" value="1"/>
</dbReference>
<dbReference type="GO" id="GO:0004519">
    <property type="term" value="F:endonuclease activity"/>
    <property type="evidence" value="ECO:0007669"/>
    <property type="project" value="InterPro"/>
</dbReference>
<dbReference type="NCBIfam" id="TIGR01499">
    <property type="entry name" value="folC"/>
    <property type="match status" value="1"/>
</dbReference>
<comment type="cofactor">
    <cofactor evidence="2">
        <name>a monovalent cation</name>
        <dbReference type="ChEBI" id="CHEBI:60242"/>
    </cofactor>
</comment>
<evidence type="ECO:0000256" key="20">
    <source>
        <dbReference type="ARBA" id="ARBA00030592"/>
    </source>
</evidence>
<feature type="active site" description="Proton donor/acceptor" evidence="23">
    <location>
        <position position="1474"/>
    </location>
</feature>
<comment type="similarity">
    <text evidence="6">Belongs to the glycosyltransferase 92 family.</text>
</comment>
<evidence type="ECO:0000256" key="19">
    <source>
        <dbReference type="ARBA" id="ARBA00023136"/>
    </source>
</evidence>
<evidence type="ECO:0000256" key="24">
    <source>
        <dbReference type="PIRSR" id="PIRSR604808-2"/>
    </source>
</evidence>
<evidence type="ECO:0000256" key="4">
    <source>
        <dbReference type="ARBA" id="ARBA00005150"/>
    </source>
</evidence>
<dbReference type="GO" id="GO:0003677">
    <property type="term" value="F:DNA binding"/>
    <property type="evidence" value="ECO:0007669"/>
    <property type="project" value="InterPro"/>
</dbReference>
<keyword evidence="13" id="KW-0808">Transferase</keyword>
<dbReference type="SMART" id="SM00513">
    <property type="entry name" value="SAP"/>
    <property type="match status" value="1"/>
</dbReference>
<keyword evidence="16" id="KW-0378">Hydrolase</keyword>
<evidence type="ECO:0000256" key="23">
    <source>
        <dbReference type="PIRSR" id="PIRSR604808-1"/>
    </source>
</evidence>